<protein>
    <submittedName>
        <fullName evidence="1">Uncharacterized protein</fullName>
    </submittedName>
</protein>
<dbReference type="EMBL" id="DQ025752">
    <property type="protein sequence ID" value="AAZ06619.1"/>
    <property type="molecule type" value="Genomic_DNA"/>
</dbReference>
<name>Q3YN25_BACTK</name>
<dbReference type="Pfam" id="PF18928">
    <property type="entry name" value="DUF5677"/>
    <property type="match status" value="1"/>
</dbReference>
<accession>Q3YN25</accession>
<dbReference type="AlphaFoldDB" id="Q3YN25"/>
<dbReference type="RefSeq" id="WP_001083806.1">
    <property type="nucleotide sequence ID" value="NZ_DQ025752.1"/>
</dbReference>
<proteinExistence type="predicted"/>
<evidence type="ECO:0000313" key="1">
    <source>
        <dbReference type="EMBL" id="AAZ06619.1"/>
    </source>
</evidence>
<dbReference type="InterPro" id="IPR043733">
    <property type="entry name" value="DUF5677"/>
</dbReference>
<gene>
    <name evidence="1" type="ORF">pAW63_050</name>
</gene>
<reference evidence="1" key="1">
    <citation type="journal article" date="2005" name="BMC Genomics">
        <title>Conjugative plasmid pAW63 brings new insights into the genesis of the Bacillus anthracis virulence plasmid pXO2 and of the Bacillus thuringiensis plasmid pBT9727.</title>
        <authorList>
            <person name="Van der Auwera G.A."/>
            <person name="Andrup L."/>
            <person name="Mahillon J."/>
        </authorList>
    </citation>
    <scope>NUCLEOTIDE SEQUENCE</scope>
    <source>
        <strain evidence="1">HD73</strain>
        <plasmid evidence="1">pAW63</plasmid>
    </source>
</reference>
<sequence length="273" mass="31934">MNSEYPTYTKIFEEAKTILKEIRKEYSQDRKTSDVDDLMFYLAGNINLRLNTIFHLLENNITDGVLPLQRTLFELQIAFDALTNAENKDKKTYVKFFNKKHGFETAHKLDRFFKNDSKESKNIATPEEIEELSQIKDAALGEIKSEQLQGGNPQFKQWYELASGKRLTNLCVELQEIGYYYQCYDEPSNWVHPQRIIENMDVETFSQQMPSHFNTLINGNLYWGIIKLIENIAFLANYYNVGKNNLLYKYISDHLDKLVELGEELKLLLAKEA</sequence>
<geneLocation type="plasmid" evidence="1">
    <name>pAW63</name>
</geneLocation>
<organism evidence="1">
    <name type="scientific">Bacillus thuringiensis subsp. kurstaki</name>
    <dbReference type="NCBI Taxonomy" id="29339"/>
    <lineage>
        <taxon>Bacteria</taxon>
        <taxon>Bacillati</taxon>
        <taxon>Bacillota</taxon>
        <taxon>Bacilli</taxon>
        <taxon>Bacillales</taxon>
        <taxon>Bacillaceae</taxon>
        <taxon>Bacillus</taxon>
        <taxon>Bacillus cereus group</taxon>
    </lineage>
</organism>
<keyword evidence="1" id="KW-0614">Plasmid</keyword>